<feature type="compositionally biased region" description="Gly residues" evidence="1">
    <location>
        <begin position="331"/>
        <end position="341"/>
    </location>
</feature>
<feature type="compositionally biased region" description="Basic and acidic residues" evidence="1">
    <location>
        <begin position="961"/>
        <end position="976"/>
    </location>
</feature>
<dbReference type="EMBL" id="BNCO01000049">
    <property type="protein sequence ID" value="GIL62061.1"/>
    <property type="molecule type" value="Genomic_DNA"/>
</dbReference>
<feature type="region of interest" description="Disordered" evidence="1">
    <location>
        <begin position="325"/>
        <end position="368"/>
    </location>
</feature>
<feature type="compositionally biased region" description="Low complexity" evidence="1">
    <location>
        <begin position="1353"/>
        <end position="1375"/>
    </location>
</feature>
<sequence length="1795" mass="184383">MKNGVDIKRVEESALARLGRSLASVFKPSKKDIEKPEPAGPGINPEALTAQKREWIDSQAAQVHQALATWPEHLFEHFFVVGLPPDIEVTRIAEDLWAQEVRQHQDGGEQNAASATATGAAGRAAGSSNTTVGSRAGGKSQQYDKAPRPAYDARVLFRHPVTKSAPLSDQELVDLCFPHRVTPVKLRRSPSMSSLHEVVYGRHAAARDDQCFIFLLKVGTNLPLYGICCAVSEVLHRPPHLARHLYPTCRMPFRSVMIAAPRVYCLLSHYPFFDLHFQVLNVILGMERLHRTIDFNAEMDCGPASTAAAAAAAAATMAVGNGTRTTTATASGGGSGGGADGPGTPPHRTTAHPQQPQTPQQQQQQQRGAVRLSSRCYCHDCANAIVDMYPGLLQPRETDPLRHARPSRLSATGRLLDDPWVTPLPAAAAAGGTTAVAAIAGGRGPLLDAVSGGIGLMAIRTHGSVRRVSDPGSAGLVSPRLDAGPVVEAAAERRQSHKRTSNGGGAGGGGVVTSVVSPAGRWAASDEGLRVSAPALAEMECCQACGRVLGLAPALPQRPTADVNPAVEVPGLPAMPTVAEAPNAVEQQSPREVATESALDKLASLPRALAAGVSEAAAAAAGVLRRGSPGPGCVALPTGGGRISGPQLNLIITGDGTTGANGDVTHSDGRMPYPQSDSFLSSDMGTPHAMLPSNGSSTARALVAAPAEAVSTLASIVRGSLKAIGSGAINAGGGRRRRSVEGAAVDSDVSAAAAAAAEEQPDGLHIHRLAPEQTAFINVHMTSPLQSRRSLYPLTEMSSSAAAAAAQSSGFRGPVLAAWNSGAVASVGSGLESASASQGMEARAESLVQQLMRSVMVPLSPVQSAAAQEAEPYSPAGRGPGPGLSSGVLSTIQSPVLPGSPRQDLTQQQLAHVRGRPGSSGAQLPSAVFGGPAAGNLNGWSFLQRLSRRPQCRSSGGEMNPGREARGELRSSEHPEPLAAPDAAGGEAAATMTSARPSSDRRSGGGSGRERGFSMASAFATAIDQAAVIEQQMASPRTPLTDNISTNTNTEAAVITVSGAARPYDSTRMEPQLTSRDTLGAAAATAAPPPPQQLPQPQPAGSPGGQTPETLSQYSSLPPPGPMSRRVTAPGDGSQVRDTGRDGAAVADGDVTDVSNAMSDGNEGPGVHPHSQRRLLQPQPQSTGSAALLAAAPHLMAEQSSISVNPSDGSFYSAGEGPEEDCTPRGEAGAASAGCTEASPLPWRPSPFQTSNIAHALSVSPSLSTTRVLDVISNRGVGSGRRIDLRMSVELPPPYPFGGSGAVMPIIPKIRGPALGLLPLPSLPMQPAGTCSGSGDGGGGANAGGGEGGGLSTSGRISLPNAASAAAPGPSRLARTSAPLSPWQGDAAGGGGTLVPLTPSSPTRVRNGATLGAAAATANTPPGAAAPSSLAAANMYGSGGLVSPPPAGVSVTSDMTHHFSPRHALDQLYSYPLVHPGEQMILRFGGVATLQFTRPVLGRRFTVVGPPRAIQAYAEAELAEGLQHWTAAVLCRSLSLDNLLLVLTALLLERQVVVFCPHISVLSGCVLGLMPLLRPFCWQSLLLPVTPTSMMGFLEAPVPFVLGVQYKTSEVMARCSHLIRVNVYKDQVKNAGAALPQLPGLKRLTAALAPHHALLRRRLAHPGGSGGVGGVGGGIASSGASKAALGVLLGGKQVDEPVDGGRSLRFLSSAEQAAASSFLSVLAHHLGSLCGDLRPHVITNVGLSKRTGVLMKESLLEVIPPKDKPFVRQLVETQMFSVWSDALISANFEGTFAAS</sequence>
<evidence type="ECO:0000259" key="2">
    <source>
        <dbReference type="PROSITE" id="PS50211"/>
    </source>
</evidence>
<protein>
    <recommendedName>
        <fullName evidence="2">UDENN domain-containing protein</fullName>
    </recommendedName>
</protein>
<dbReference type="SMART" id="SM00799">
    <property type="entry name" value="DENN"/>
    <property type="match status" value="1"/>
</dbReference>
<dbReference type="InterPro" id="IPR037516">
    <property type="entry name" value="Tripartite_DENN"/>
</dbReference>
<feature type="region of interest" description="Disordered" evidence="1">
    <location>
        <begin position="1327"/>
        <end position="1404"/>
    </location>
</feature>
<dbReference type="Pfam" id="PF02141">
    <property type="entry name" value="DENN"/>
    <property type="match status" value="1"/>
</dbReference>
<dbReference type="InterPro" id="IPR051942">
    <property type="entry name" value="DENN_domain_containing_2"/>
</dbReference>
<dbReference type="InterPro" id="IPR043153">
    <property type="entry name" value="DENN_C"/>
</dbReference>
<feature type="region of interest" description="Disordered" evidence="1">
    <location>
        <begin position="1079"/>
        <end position="1182"/>
    </location>
</feature>
<organism evidence="3 4">
    <name type="scientific">Volvox africanus</name>
    <dbReference type="NCBI Taxonomy" id="51714"/>
    <lineage>
        <taxon>Eukaryota</taxon>
        <taxon>Viridiplantae</taxon>
        <taxon>Chlorophyta</taxon>
        <taxon>core chlorophytes</taxon>
        <taxon>Chlorophyceae</taxon>
        <taxon>CS clade</taxon>
        <taxon>Chlamydomonadales</taxon>
        <taxon>Volvocaceae</taxon>
        <taxon>Volvox</taxon>
    </lineage>
</organism>
<evidence type="ECO:0000313" key="4">
    <source>
        <dbReference type="Proteomes" id="UP000747399"/>
    </source>
</evidence>
<feature type="region of interest" description="Disordered" evidence="1">
    <location>
        <begin position="103"/>
        <end position="147"/>
    </location>
</feature>
<name>A0A8J4BIN3_9CHLO</name>
<feature type="region of interest" description="Disordered" evidence="1">
    <location>
        <begin position="949"/>
        <end position="1012"/>
    </location>
</feature>
<dbReference type="Proteomes" id="UP000747399">
    <property type="component" value="Unassembled WGS sequence"/>
</dbReference>
<evidence type="ECO:0000313" key="3">
    <source>
        <dbReference type="EMBL" id="GIL62061.1"/>
    </source>
</evidence>
<feature type="region of interest" description="Disordered" evidence="1">
    <location>
        <begin position="1207"/>
        <end position="1247"/>
    </location>
</feature>
<feature type="compositionally biased region" description="Low complexity" evidence="1">
    <location>
        <begin position="346"/>
        <end position="367"/>
    </location>
</feature>
<gene>
    <name evidence="3" type="ORF">Vafri_16363</name>
</gene>
<feature type="compositionally biased region" description="Low complexity" evidence="1">
    <location>
        <begin position="112"/>
        <end position="131"/>
    </location>
</feature>
<feature type="compositionally biased region" description="Low complexity" evidence="1">
    <location>
        <begin position="1142"/>
        <end position="1154"/>
    </location>
</feature>
<dbReference type="Gene3D" id="3.30.450.200">
    <property type="match status" value="1"/>
</dbReference>
<accession>A0A8J4BIN3</accession>
<feature type="region of interest" description="Disordered" evidence="1">
    <location>
        <begin position="868"/>
        <end position="927"/>
    </location>
</feature>
<comment type="caution">
    <text evidence="3">The sequence shown here is derived from an EMBL/GenBank/DDBJ whole genome shotgun (WGS) entry which is preliminary data.</text>
</comment>
<dbReference type="Gene3D" id="3.40.50.11500">
    <property type="match status" value="1"/>
</dbReference>
<feature type="compositionally biased region" description="Gly residues" evidence="1">
    <location>
        <begin position="1332"/>
        <end position="1352"/>
    </location>
</feature>
<dbReference type="PANTHER" id="PTHR15288">
    <property type="entry name" value="DENN DOMAIN-CONTAINING PROTEIN 2"/>
    <property type="match status" value="1"/>
</dbReference>
<dbReference type="InterPro" id="IPR001194">
    <property type="entry name" value="cDENN_dom"/>
</dbReference>
<feature type="compositionally biased region" description="Pro residues" evidence="1">
    <location>
        <begin position="1087"/>
        <end position="1100"/>
    </location>
</feature>
<feature type="compositionally biased region" description="Basic and acidic residues" evidence="1">
    <location>
        <begin position="998"/>
        <end position="1012"/>
    </location>
</feature>
<evidence type="ECO:0000256" key="1">
    <source>
        <dbReference type="SAM" id="MobiDB-lite"/>
    </source>
</evidence>
<dbReference type="PANTHER" id="PTHR15288:SF0">
    <property type="entry name" value="UDENN DOMAIN-CONTAINING PROTEIN"/>
    <property type="match status" value="1"/>
</dbReference>
<proteinExistence type="predicted"/>
<feature type="domain" description="UDENN" evidence="2">
    <location>
        <begin position="1311"/>
        <end position="1790"/>
    </location>
</feature>
<feature type="compositionally biased region" description="Low complexity" evidence="1">
    <location>
        <begin position="977"/>
        <end position="997"/>
    </location>
</feature>
<reference evidence="3" key="1">
    <citation type="journal article" date="2021" name="Proc. Natl. Acad. Sci. U.S.A.">
        <title>Three genomes in the algal genus Volvox reveal the fate of a haploid sex-determining region after a transition to homothallism.</title>
        <authorList>
            <person name="Yamamoto K."/>
            <person name="Hamaji T."/>
            <person name="Kawai-Toyooka H."/>
            <person name="Matsuzaki R."/>
            <person name="Takahashi F."/>
            <person name="Nishimura Y."/>
            <person name="Kawachi M."/>
            <person name="Noguchi H."/>
            <person name="Minakuchi Y."/>
            <person name="Umen J.G."/>
            <person name="Toyoda A."/>
            <person name="Nozaki H."/>
        </authorList>
    </citation>
    <scope>NUCLEOTIDE SEQUENCE</scope>
    <source>
        <strain evidence="3">NIES-3780</strain>
    </source>
</reference>
<keyword evidence="4" id="KW-1185">Reference proteome</keyword>
<dbReference type="PROSITE" id="PS50211">
    <property type="entry name" value="DENN"/>
    <property type="match status" value="1"/>
</dbReference>